<keyword evidence="2" id="KW-1185">Reference proteome</keyword>
<dbReference type="EMBL" id="JAMZIH010005239">
    <property type="protein sequence ID" value="KAJ1675590.1"/>
    <property type="molecule type" value="Genomic_DNA"/>
</dbReference>
<feature type="non-terminal residue" evidence="1">
    <location>
        <position position="325"/>
    </location>
</feature>
<organism evidence="1 2">
    <name type="scientific">Spiromyces aspiralis</name>
    <dbReference type="NCBI Taxonomy" id="68401"/>
    <lineage>
        <taxon>Eukaryota</taxon>
        <taxon>Fungi</taxon>
        <taxon>Fungi incertae sedis</taxon>
        <taxon>Zoopagomycota</taxon>
        <taxon>Kickxellomycotina</taxon>
        <taxon>Kickxellomycetes</taxon>
        <taxon>Kickxellales</taxon>
        <taxon>Kickxellaceae</taxon>
        <taxon>Spiromyces</taxon>
    </lineage>
</organism>
<name>A0ACC1HG47_9FUNG</name>
<accession>A0ACC1HG47</accession>
<comment type="caution">
    <text evidence="1">The sequence shown here is derived from an EMBL/GenBank/DDBJ whole genome shotgun (WGS) entry which is preliminary data.</text>
</comment>
<sequence length="325" mass="35557">MPPKDREPSPEKRKAPSPERGWETMKVEAYTLEPKRAKRQIATGADPSKSGAQAGPSTATSDRTSTHTHHLPTGHSRAITERGGTTKEWADEHDRVIKLLISKGCIRRDMDKVFDLLRPRNEAVAAHASRIAADIAGQLDSLVLNNNEKGVEDIPPWIAPPSPHEAETTTTNPKATELATERGIYPCIIACINFVAKKLQDSLLTADRRSRNSSPPPQSLPSSPPPSPSSSSPTPIPTPPRLIYACTDADAKPESSDGGTMIDVGLVEVSPDGTLANVAKSPSYYELFAIIEAKRSVSKENRVFEQLLVYTRQLYASQHDRRFAW</sequence>
<dbReference type="Proteomes" id="UP001145114">
    <property type="component" value="Unassembled WGS sequence"/>
</dbReference>
<reference evidence="1" key="1">
    <citation type="submission" date="2022-06" db="EMBL/GenBank/DDBJ databases">
        <title>Phylogenomic reconstructions and comparative analyses of Kickxellomycotina fungi.</title>
        <authorList>
            <person name="Reynolds N.K."/>
            <person name="Stajich J.E."/>
            <person name="Barry K."/>
            <person name="Grigoriev I.V."/>
            <person name="Crous P."/>
            <person name="Smith M.E."/>
        </authorList>
    </citation>
    <scope>NUCLEOTIDE SEQUENCE</scope>
    <source>
        <strain evidence="1">RSA 2271</strain>
    </source>
</reference>
<proteinExistence type="predicted"/>
<evidence type="ECO:0000313" key="1">
    <source>
        <dbReference type="EMBL" id="KAJ1675590.1"/>
    </source>
</evidence>
<protein>
    <submittedName>
        <fullName evidence="1">Uncharacterized protein</fullName>
    </submittedName>
</protein>
<gene>
    <name evidence="1" type="ORF">EV182_000971</name>
</gene>
<evidence type="ECO:0000313" key="2">
    <source>
        <dbReference type="Proteomes" id="UP001145114"/>
    </source>
</evidence>